<dbReference type="RefSeq" id="WP_119162918.1">
    <property type="nucleotide sequence ID" value="NZ_LR134442.1"/>
</dbReference>
<feature type="compositionally biased region" description="Low complexity" evidence="1">
    <location>
        <begin position="209"/>
        <end position="229"/>
    </location>
</feature>
<dbReference type="AlphaFoldDB" id="A0A383SB43"/>
<reference evidence="5" key="1">
    <citation type="submission" date="2018-08" db="EMBL/GenBank/DDBJ databases">
        <authorList>
            <person name="Hornung B."/>
        </authorList>
    </citation>
    <scope>NUCLEOTIDE SEQUENCE [LARGE SCALE GENOMIC DNA]</scope>
</reference>
<feature type="transmembrane region" description="Helical" evidence="2">
    <location>
        <begin position="104"/>
        <end position="125"/>
    </location>
</feature>
<proteinExistence type="predicted"/>
<gene>
    <name evidence="3" type="ORF">D7U36_08310</name>
    <name evidence="4" type="ORF">PROPAUS_2683</name>
</gene>
<keyword evidence="2" id="KW-1133">Transmembrane helix</keyword>
<evidence type="ECO:0000313" key="3">
    <source>
        <dbReference type="EMBL" id="RLP09122.1"/>
    </source>
</evidence>
<evidence type="ECO:0000256" key="1">
    <source>
        <dbReference type="SAM" id="MobiDB-lite"/>
    </source>
</evidence>
<dbReference type="EMBL" id="UNQJ01000037">
    <property type="protein sequence ID" value="SYZ34644.1"/>
    <property type="molecule type" value="Genomic_DNA"/>
</dbReference>
<protein>
    <submittedName>
        <fullName evidence="4">Uncharacterized protein</fullName>
    </submittedName>
</protein>
<name>A0A383SB43_9ACTN</name>
<dbReference type="OrthoDB" id="10010627at2"/>
<keyword evidence="2" id="KW-0472">Membrane</keyword>
<dbReference type="EMBL" id="RCIW01000011">
    <property type="protein sequence ID" value="RLP09122.1"/>
    <property type="molecule type" value="Genomic_DNA"/>
</dbReference>
<sequence length="229" mass="23818">MTWNNPTPAGNATLAKGAAIAALVCHGLGLALFALFASALSSLLLSVASLPTYPEGYTSAGLPSDVSAALTVMLVLFLIVLAAPVALAIWMLVAAHRGRSGQVLAALILYSTPFVLLLLAGMVVAVTNDQVNALPSLYSGGLPDAIIIVIGWVGWWQMTHPPAVPAAGQSLYQVPQPGPYAPPVQQYPPTSYPGSAPTPPWQGPYPYDQGQGSPWQGQNPPWQGQGRMG</sequence>
<feature type="region of interest" description="Disordered" evidence="1">
    <location>
        <begin position="183"/>
        <end position="229"/>
    </location>
</feature>
<feature type="transmembrane region" description="Helical" evidence="2">
    <location>
        <begin position="68"/>
        <end position="92"/>
    </location>
</feature>
<accession>A0A383SB43</accession>
<evidence type="ECO:0000313" key="5">
    <source>
        <dbReference type="Proteomes" id="UP000263928"/>
    </source>
</evidence>
<feature type="transmembrane region" description="Helical" evidence="2">
    <location>
        <begin position="137"/>
        <end position="156"/>
    </location>
</feature>
<dbReference type="Proteomes" id="UP000263928">
    <property type="component" value="Unassembled WGS sequence"/>
</dbReference>
<feature type="transmembrane region" description="Helical" evidence="2">
    <location>
        <begin position="20"/>
        <end position="48"/>
    </location>
</feature>
<keyword evidence="2" id="KW-0812">Transmembrane</keyword>
<evidence type="ECO:0000313" key="4">
    <source>
        <dbReference type="EMBL" id="SYZ34644.1"/>
    </source>
</evidence>
<dbReference type="Proteomes" id="UP000279336">
    <property type="component" value="Unassembled WGS sequence"/>
</dbReference>
<reference evidence="3 6" key="3">
    <citation type="submission" date="2018-10" db="EMBL/GenBank/DDBJ databases">
        <title>Propionibacterium australiense Genome Sequencing and Assembly.</title>
        <authorList>
            <person name="Bernier A.-M."/>
            <person name="Bernard K."/>
        </authorList>
    </citation>
    <scope>NUCLEOTIDE SEQUENCE [LARGE SCALE GENOMIC DNA]</scope>
    <source>
        <strain evidence="3 6">NML98A078</strain>
    </source>
</reference>
<evidence type="ECO:0000256" key="2">
    <source>
        <dbReference type="SAM" id="Phobius"/>
    </source>
</evidence>
<organism evidence="4 5">
    <name type="scientific">Propionibacterium australiense</name>
    <dbReference type="NCBI Taxonomy" id="119981"/>
    <lineage>
        <taxon>Bacteria</taxon>
        <taxon>Bacillati</taxon>
        <taxon>Actinomycetota</taxon>
        <taxon>Actinomycetes</taxon>
        <taxon>Propionibacteriales</taxon>
        <taxon>Propionibacteriaceae</taxon>
        <taxon>Propionibacterium</taxon>
    </lineage>
</organism>
<reference evidence="4" key="2">
    <citation type="submission" date="2018-08" db="EMBL/GenBank/DDBJ databases">
        <authorList>
            <person name="Ferrada E.E."/>
            <person name="Latorre B.A."/>
        </authorList>
    </citation>
    <scope>NUCLEOTIDE SEQUENCE [LARGE SCALE GENOMIC DNA]</scope>
    <source>
        <strain evidence="4">Propionibacterium_australiense1</strain>
    </source>
</reference>
<keyword evidence="5" id="KW-1185">Reference proteome</keyword>
<evidence type="ECO:0000313" key="6">
    <source>
        <dbReference type="Proteomes" id="UP000279336"/>
    </source>
</evidence>